<dbReference type="SUPFAM" id="SSF57850">
    <property type="entry name" value="RING/U-box"/>
    <property type="match status" value="1"/>
</dbReference>
<keyword evidence="7 17" id="KW-0812">Transmembrane</keyword>
<organism evidence="19 20">
    <name type="scientific">Desmophyllum pertusum</name>
    <dbReference type="NCBI Taxonomy" id="174260"/>
    <lineage>
        <taxon>Eukaryota</taxon>
        <taxon>Metazoa</taxon>
        <taxon>Cnidaria</taxon>
        <taxon>Anthozoa</taxon>
        <taxon>Hexacorallia</taxon>
        <taxon>Scleractinia</taxon>
        <taxon>Caryophylliina</taxon>
        <taxon>Caryophylliidae</taxon>
        <taxon>Desmophyllum</taxon>
    </lineage>
</organism>
<evidence type="ECO:0000256" key="4">
    <source>
        <dbReference type="ARBA" id="ARBA00010089"/>
    </source>
</evidence>
<evidence type="ECO:0000256" key="2">
    <source>
        <dbReference type="ARBA" id="ARBA00004477"/>
    </source>
</evidence>
<evidence type="ECO:0000256" key="9">
    <source>
        <dbReference type="ARBA" id="ARBA00022771"/>
    </source>
</evidence>
<feature type="compositionally biased region" description="Low complexity" evidence="16">
    <location>
        <begin position="407"/>
        <end position="425"/>
    </location>
</feature>
<reference evidence="19" key="1">
    <citation type="submission" date="2023-01" db="EMBL/GenBank/DDBJ databases">
        <title>Genome assembly of the deep-sea coral Lophelia pertusa.</title>
        <authorList>
            <person name="Herrera S."/>
            <person name="Cordes E."/>
        </authorList>
    </citation>
    <scope>NUCLEOTIDE SEQUENCE</scope>
    <source>
        <strain evidence="19">USNM1676648</strain>
        <tissue evidence="19">Polyp</tissue>
    </source>
</reference>
<feature type="transmembrane region" description="Helical" evidence="17">
    <location>
        <begin position="102"/>
        <end position="119"/>
    </location>
</feature>
<feature type="compositionally biased region" description="Pro residues" evidence="16">
    <location>
        <begin position="334"/>
        <end position="376"/>
    </location>
</feature>
<evidence type="ECO:0000256" key="14">
    <source>
        <dbReference type="ARBA" id="ARBA00023136"/>
    </source>
</evidence>
<proteinExistence type="inferred from homology"/>
<accession>A0A9W9ZET4</accession>
<dbReference type="InterPro" id="IPR001841">
    <property type="entry name" value="Znf_RING"/>
</dbReference>
<evidence type="ECO:0000313" key="19">
    <source>
        <dbReference type="EMBL" id="KAJ7380005.1"/>
    </source>
</evidence>
<feature type="region of interest" description="Disordered" evidence="16">
    <location>
        <begin position="568"/>
        <end position="675"/>
    </location>
</feature>
<feature type="transmembrane region" description="Helical" evidence="17">
    <location>
        <begin position="216"/>
        <end position="244"/>
    </location>
</feature>
<evidence type="ECO:0000256" key="13">
    <source>
        <dbReference type="ARBA" id="ARBA00022989"/>
    </source>
</evidence>
<feature type="transmembrane region" description="Helical" evidence="17">
    <location>
        <begin position="171"/>
        <end position="196"/>
    </location>
</feature>
<evidence type="ECO:0000256" key="6">
    <source>
        <dbReference type="ARBA" id="ARBA00022679"/>
    </source>
</evidence>
<keyword evidence="6 19" id="KW-0808">Transferase</keyword>
<feature type="compositionally biased region" description="Gly residues" evidence="16">
    <location>
        <begin position="533"/>
        <end position="544"/>
    </location>
</feature>
<dbReference type="InterPro" id="IPR013083">
    <property type="entry name" value="Znf_RING/FYVE/PHD"/>
</dbReference>
<feature type="compositionally biased region" description="Polar residues" evidence="16">
    <location>
        <begin position="632"/>
        <end position="644"/>
    </location>
</feature>
<comment type="pathway">
    <text evidence="3">Protein modification; protein ubiquitination.</text>
</comment>
<dbReference type="Pfam" id="PF13639">
    <property type="entry name" value="zf-RING_2"/>
    <property type="match status" value="1"/>
</dbReference>
<dbReference type="AlphaFoldDB" id="A0A9W9ZET4"/>
<dbReference type="SMART" id="SM00184">
    <property type="entry name" value="RING"/>
    <property type="match status" value="1"/>
</dbReference>
<protein>
    <recommendedName>
        <fullName evidence="5">RING-type E3 ubiquitin transferase</fullName>
        <ecNumber evidence="5">2.3.2.27</ecNumber>
    </recommendedName>
</protein>
<evidence type="ECO:0000259" key="18">
    <source>
        <dbReference type="PROSITE" id="PS50089"/>
    </source>
</evidence>
<feature type="compositionally biased region" description="Pro residues" evidence="16">
    <location>
        <begin position="387"/>
        <end position="406"/>
    </location>
</feature>
<gene>
    <name evidence="19" type="primary">SYVN1</name>
    <name evidence="19" type="ORF">OS493_012767</name>
</gene>
<keyword evidence="10" id="KW-0833">Ubl conjugation pathway</keyword>
<comment type="caution">
    <text evidence="19">The sequence shown here is derived from an EMBL/GenBank/DDBJ whole genome shotgun (WGS) entry which is preliminary data.</text>
</comment>
<feature type="transmembrane region" description="Helical" evidence="17">
    <location>
        <begin position="131"/>
        <end position="159"/>
    </location>
</feature>
<evidence type="ECO:0000256" key="10">
    <source>
        <dbReference type="ARBA" id="ARBA00022786"/>
    </source>
</evidence>
<dbReference type="Proteomes" id="UP001163046">
    <property type="component" value="Unassembled WGS sequence"/>
</dbReference>
<dbReference type="GO" id="GO:0036503">
    <property type="term" value="P:ERAD pathway"/>
    <property type="evidence" value="ECO:0007669"/>
    <property type="project" value="TreeGrafter"/>
</dbReference>
<dbReference type="GO" id="GO:0008270">
    <property type="term" value="F:zinc ion binding"/>
    <property type="evidence" value="ECO:0007669"/>
    <property type="project" value="UniProtKB-KW"/>
</dbReference>
<evidence type="ECO:0000256" key="11">
    <source>
        <dbReference type="ARBA" id="ARBA00022824"/>
    </source>
</evidence>
<evidence type="ECO:0000256" key="17">
    <source>
        <dbReference type="SAM" id="Phobius"/>
    </source>
</evidence>
<evidence type="ECO:0000256" key="5">
    <source>
        <dbReference type="ARBA" id="ARBA00012483"/>
    </source>
</evidence>
<feature type="region of interest" description="Disordered" evidence="16">
    <location>
        <begin position="331"/>
        <end position="437"/>
    </location>
</feature>
<dbReference type="GO" id="GO:0005789">
    <property type="term" value="C:endoplasmic reticulum membrane"/>
    <property type="evidence" value="ECO:0007669"/>
    <property type="project" value="UniProtKB-SubCell"/>
</dbReference>
<dbReference type="GO" id="GO:0061630">
    <property type="term" value="F:ubiquitin protein ligase activity"/>
    <property type="evidence" value="ECO:0007669"/>
    <property type="project" value="UniProtKB-EC"/>
</dbReference>
<feature type="domain" description="RING-type" evidence="18">
    <location>
        <begin position="290"/>
        <end position="329"/>
    </location>
</feature>
<sequence length="675" mass="72831">MREVVLTAASLALTGAVVANAYYQKHQFYPSVVYITKSSPSMAVLYIQAFVLVILLGKMMRKVFFGQLRASEMEHLIERSWYAVTETCLAFTVFRDDFSPRFVAQFTLLLFLKCFHWLAEDRIDYMERSPVLSWLFHVRAVLLLMFLGMVDAILVHVAYNTTMQSGASVQLVFGFEYAILLTIVVTIQMKYILHIIDLRSENPWDNKAVYLLYTELITGFIKTVLYSCFMVIMIKVHTFPLFAIRPMYLTLRGFKKCISDVIMSRRAISNMNTLYPDATPEELQQGDNVCIICREEMMTGCKKLPCNHIFHTSCLRSWFQRQQTCPTCRMDVLRPPPPPQPQQPPPRGPQPPFGFPPMGIPPNMGIPPAPGVPPQGLPNAGPVMFPGWPPMGIPPMPPGQPLPMAPAPGAAASAGASGLPQQGSAQDASQTQMPGFGMPPPFMFPPPFMMPPFMFGDLSTPPNVDFSSLNVEQLVAAEGQERQNVETRINMLRTVHALLDAAIVQLNQYTQMINAHSQPPINVPQPSTSAGTSGLGTAGAGPSGLGTAVAGPSGLGSAGVGPSGLGSAGAGPSGLGTTAAGPSGLGTVGAGPSELGTGAAAAEETKEEVSPTSQPGSSTVSDSSASGDTASNPAVSADTDTSQMEPDLNDENSEIRRRRLERFSSQDSPEKDKKE</sequence>
<keyword evidence="12" id="KW-0862">Zinc</keyword>
<evidence type="ECO:0000256" key="1">
    <source>
        <dbReference type="ARBA" id="ARBA00000900"/>
    </source>
</evidence>
<dbReference type="InterPro" id="IPR050731">
    <property type="entry name" value="HRD1_E3_ubiq-ligases"/>
</dbReference>
<feature type="compositionally biased region" description="Basic and acidic residues" evidence="16">
    <location>
        <begin position="661"/>
        <end position="675"/>
    </location>
</feature>
<dbReference type="PANTHER" id="PTHR22763">
    <property type="entry name" value="RING ZINC FINGER PROTEIN"/>
    <property type="match status" value="1"/>
</dbReference>
<dbReference type="InterPro" id="IPR058051">
    <property type="entry name" value="Znf_RING_synoviolin"/>
</dbReference>
<name>A0A9W9ZET4_9CNID</name>
<evidence type="ECO:0000256" key="3">
    <source>
        <dbReference type="ARBA" id="ARBA00004906"/>
    </source>
</evidence>
<keyword evidence="19" id="KW-0012">Acyltransferase</keyword>
<keyword evidence="9 15" id="KW-0863">Zinc-finger</keyword>
<keyword evidence="8" id="KW-0479">Metal-binding</keyword>
<evidence type="ECO:0000256" key="15">
    <source>
        <dbReference type="PROSITE-ProRule" id="PRU00175"/>
    </source>
</evidence>
<dbReference type="FunFam" id="3.30.40.10:FF:000088">
    <property type="entry name" value="E3 ubiquitin-protein ligase synoviolin"/>
    <property type="match status" value="1"/>
</dbReference>
<dbReference type="PROSITE" id="PS50089">
    <property type="entry name" value="ZF_RING_2"/>
    <property type="match status" value="1"/>
</dbReference>
<keyword evidence="11" id="KW-0256">Endoplasmic reticulum</keyword>
<dbReference type="EMBL" id="MU826355">
    <property type="protein sequence ID" value="KAJ7380005.1"/>
    <property type="molecule type" value="Genomic_DNA"/>
</dbReference>
<dbReference type="GO" id="GO:0043161">
    <property type="term" value="P:proteasome-mediated ubiquitin-dependent protein catabolic process"/>
    <property type="evidence" value="ECO:0007669"/>
    <property type="project" value="TreeGrafter"/>
</dbReference>
<evidence type="ECO:0000256" key="16">
    <source>
        <dbReference type="SAM" id="MobiDB-lite"/>
    </source>
</evidence>
<keyword evidence="20" id="KW-1185">Reference proteome</keyword>
<feature type="region of interest" description="Disordered" evidence="16">
    <location>
        <begin position="517"/>
        <end position="548"/>
    </location>
</feature>
<dbReference type="OrthoDB" id="7759664at2759"/>
<keyword evidence="13 17" id="KW-1133">Transmembrane helix</keyword>
<evidence type="ECO:0000313" key="20">
    <source>
        <dbReference type="Proteomes" id="UP001163046"/>
    </source>
</evidence>
<evidence type="ECO:0000256" key="12">
    <source>
        <dbReference type="ARBA" id="ARBA00022833"/>
    </source>
</evidence>
<feature type="transmembrane region" description="Helical" evidence="17">
    <location>
        <begin position="43"/>
        <end position="60"/>
    </location>
</feature>
<comment type="similarity">
    <text evidence="4">Belongs to the HRD1 family.</text>
</comment>
<keyword evidence="14 17" id="KW-0472">Membrane</keyword>
<evidence type="ECO:0000256" key="7">
    <source>
        <dbReference type="ARBA" id="ARBA00022692"/>
    </source>
</evidence>
<dbReference type="InterPro" id="IPR057992">
    <property type="entry name" value="TPR_SYVN1_N"/>
</dbReference>
<dbReference type="Gene3D" id="3.30.40.10">
    <property type="entry name" value="Zinc/RING finger domain, C3HC4 (zinc finger)"/>
    <property type="match status" value="1"/>
</dbReference>
<evidence type="ECO:0000256" key="8">
    <source>
        <dbReference type="ARBA" id="ARBA00022723"/>
    </source>
</evidence>
<feature type="compositionally biased region" description="Low complexity" evidence="16">
    <location>
        <begin position="616"/>
        <end position="631"/>
    </location>
</feature>
<comment type="catalytic activity">
    <reaction evidence="1">
        <text>S-ubiquitinyl-[E2 ubiquitin-conjugating enzyme]-L-cysteine + [acceptor protein]-L-lysine = [E2 ubiquitin-conjugating enzyme]-L-cysteine + N(6)-ubiquitinyl-[acceptor protein]-L-lysine.</text>
        <dbReference type="EC" id="2.3.2.27"/>
    </reaction>
</comment>
<dbReference type="Pfam" id="PF25563">
    <property type="entry name" value="TPR_SYVN1_N"/>
    <property type="match status" value="1"/>
</dbReference>
<dbReference type="PANTHER" id="PTHR22763:SF184">
    <property type="entry name" value="E3 UBIQUITIN-PROTEIN LIGASE SYNOVIOLIN"/>
    <property type="match status" value="1"/>
</dbReference>
<dbReference type="EC" id="2.3.2.27" evidence="5"/>
<dbReference type="CDD" id="cd16479">
    <property type="entry name" value="RING-H2_synoviolin"/>
    <property type="match status" value="1"/>
</dbReference>
<comment type="subcellular location">
    <subcellularLocation>
        <location evidence="2">Endoplasmic reticulum membrane</location>
        <topology evidence="2">Multi-pass membrane protein</topology>
    </subcellularLocation>
</comment>